<dbReference type="Pfam" id="PF00072">
    <property type="entry name" value="Response_reg"/>
    <property type="match status" value="1"/>
</dbReference>
<dbReference type="Gene3D" id="2.40.50.1020">
    <property type="entry name" value="LytTr DNA-binding domain"/>
    <property type="match status" value="1"/>
</dbReference>
<evidence type="ECO:0000256" key="7">
    <source>
        <dbReference type="PROSITE-ProRule" id="PRU00169"/>
    </source>
</evidence>
<dbReference type="GO" id="GO:0003677">
    <property type="term" value="F:DNA binding"/>
    <property type="evidence" value="ECO:0007669"/>
    <property type="project" value="InterPro"/>
</dbReference>
<evidence type="ECO:0000256" key="4">
    <source>
        <dbReference type="ARBA" id="ARBA00023159"/>
    </source>
</evidence>
<dbReference type="GO" id="GO:0000156">
    <property type="term" value="F:phosphorelay response regulator activity"/>
    <property type="evidence" value="ECO:0007669"/>
    <property type="project" value="InterPro"/>
</dbReference>
<dbReference type="SMART" id="SM00448">
    <property type="entry name" value="REC"/>
    <property type="match status" value="1"/>
</dbReference>
<dbReference type="Gene3D" id="3.40.50.2300">
    <property type="match status" value="1"/>
</dbReference>
<keyword evidence="2" id="KW-0963">Cytoplasm</keyword>
<dbReference type="InterPro" id="IPR001789">
    <property type="entry name" value="Sig_transdc_resp-reg_receiver"/>
</dbReference>
<dbReference type="PROSITE" id="PS50930">
    <property type="entry name" value="HTH_LYTTR"/>
    <property type="match status" value="1"/>
</dbReference>
<dbReference type="PANTHER" id="PTHR37299:SF3">
    <property type="entry name" value="STAGE 0 SPORULATION PROTEIN A HOMOLOG"/>
    <property type="match status" value="1"/>
</dbReference>
<name>A0A9D0ZLV3_9FIRM</name>
<protein>
    <recommendedName>
        <fullName evidence="1">Stage 0 sporulation protein A homolog</fullName>
    </recommendedName>
</protein>
<accession>A0A9D0ZLV3</accession>
<evidence type="ECO:0000259" key="8">
    <source>
        <dbReference type="PROSITE" id="PS50110"/>
    </source>
</evidence>
<dbReference type="PROSITE" id="PS50110">
    <property type="entry name" value="RESPONSE_REGULATORY"/>
    <property type="match status" value="1"/>
</dbReference>
<evidence type="ECO:0000256" key="6">
    <source>
        <dbReference type="ARBA" id="ARBA00037164"/>
    </source>
</evidence>
<organism evidence="10 11">
    <name type="scientific">Candidatus Pullichristensenella stercorigallinarum</name>
    <dbReference type="NCBI Taxonomy" id="2840909"/>
    <lineage>
        <taxon>Bacteria</taxon>
        <taxon>Bacillati</taxon>
        <taxon>Bacillota</taxon>
        <taxon>Clostridia</taxon>
        <taxon>Candidatus Pullichristensenella</taxon>
    </lineage>
</organism>
<reference evidence="10" key="1">
    <citation type="submission" date="2020-10" db="EMBL/GenBank/DDBJ databases">
        <authorList>
            <person name="Gilroy R."/>
        </authorList>
    </citation>
    <scope>NUCLEOTIDE SEQUENCE</scope>
    <source>
        <strain evidence="10">ChiSjej6B24-2974</strain>
    </source>
</reference>
<evidence type="ECO:0000313" key="11">
    <source>
        <dbReference type="Proteomes" id="UP000824260"/>
    </source>
</evidence>
<evidence type="ECO:0000256" key="2">
    <source>
        <dbReference type="ARBA" id="ARBA00022490"/>
    </source>
</evidence>
<comment type="function">
    <text evidence="5">May play the central regulatory role in sporulation. It may be an element of the effector pathway responsible for the activation of sporulation genes in response to nutritional stress. Spo0A may act in concert with spo0H (a sigma factor) to control the expression of some genes that are critical to the sporulation process.</text>
</comment>
<dbReference type="SUPFAM" id="SSF52172">
    <property type="entry name" value="CheY-like"/>
    <property type="match status" value="1"/>
</dbReference>
<feature type="modified residue" description="4-aspartylphosphate" evidence="7">
    <location>
        <position position="60"/>
    </location>
</feature>
<evidence type="ECO:0000259" key="9">
    <source>
        <dbReference type="PROSITE" id="PS50930"/>
    </source>
</evidence>
<comment type="function">
    <text evidence="6">Required for high-level post-exponential phase expression of a series of secreted proteins.</text>
</comment>
<comment type="caution">
    <text evidence="10">The sequence shown here is derived from an EMBL/GenBank/DDBJ whole genome shotgun (WGS) entry which is preliminary data.</text>
</comment>
<dbReference type="AlphaFoldDB" id="A0A9D0ZLV3"/>
<dbReference type="InterPro" id="IPR011006">
    <property type="entry name" value="CheY-like_superfamily"/>
</dbReference>
<keyword evidence="3" id="KW-0902">Two-component regulatory system</keyword>
<sequence>MLRFILCDDNPEHCRTLELHVRQALSRLSRPYEIALVTTHADEALRYAQEHPEQNVYMLDLVLEQKMDGLALCREIRRSSPESYILYVSAFSEYALDCCRSHSFDFILKPYSERRLYRAIEDLVRVIDARKPTEPLEIAIGSMVRVVDQREILYFNIDREYITAHFQDDRITWRESMVNLLERVNADLFLRIHKSYAVNRLALEQVDLSRRFVLLRNGESLPISRRFLSRLRDDYRGSTSQSQGAGL</sequence>
<evidence type="ECO:0000256" key="3">
    <source>
        <dbReference type="ARBA" id="ARBA00023012"/>
    </source>
</evidence>
<evidence type="ECO:0000256" key="1">
    <source>
        <dbReference type="ARBA" id="ARBA00018672"/>
    </source>
</evidence>
<dbReference type="InterPro" id="IPR007492">
    <property type="entry name" value="LytTR_DNA-bd_dom"/>
</dbReference>
<gene>
    <name evidence="10" type="ORF">IAA52_01775</name>
</gene>
<evidence type="ECO:0000313" key="10">
    <source>
        <dbReference type="EMBL" id="HIQ81811.1"/>
    </source>
</evidence>
<dbReference type="Pfam" id="PF04397">
    <property type="entry name" value="LytTR"/>
    <property type="match status" value="1"/>
</dbReference>
<dbReference type="PANTHER" id="PTHR37299">
    <property type="entry name" value="TRANSCRIPTIONAL REGULATOR-RELATED"/>
    <property type="match status" value="1"/>
</dbReference>
<feature type="domain" description="Response regulatory" evidence="8">
    <location>
        <begin position="3"/>
        <end position="124"/>
    </location>
</feature>
<feature type="domain" description="HTH LytTR-type" evidence="9">
    <location>
        <begin position="136"/>
        <end position="237"/>
    </location>
</feature>
<keyword evidence="7" id="KW-0597">Phosphoprotein</keyword>
<proteinExistence type="predicted"/>
<dbReference type="EMBL" id="DVFZ01000019">
    <property type="protein sequence ID" value="HIQ81811.1"/>
    <property type="molecule type" value="Genomic_DNA"/>
</dbReference>
<keyword evidence="4" id="KW-0010">Activator</keyword>
<reference evidence="10" key="2">
    <citation type="journal article" date="2021" name="PeerJ">
        <title>Extensive microbial diversity within the chicken gut microbiome revealed by metagenomics and culture.</title>
        <authorList>
            <person name="Gilroy R."/>
            <person name="Ravi A."/>
            <person name="Getino M."/>
            <person name="Pursley I."/>
            <person name="Horton D.L."/>
            <person name="Alikhan N.F."/>
            <person name="Baker D."/>
            <person name="Gharbi K."/>
            <person name="Hall N."/>
            <person name="Watson M."/>
            <person name="Adriaenssens E.M."/>
            <person name="Foster-Nyarko E."/>
            <person name="Jarju S."/>
            <person name="Secka A."/>
            <person name="Antonio M."/>
            <person name="Oren A."/>
            <person name="Chaudhuri R.R."/>
            <person name="La Ragione R."/>
            <person name="Hildebrand F."/>
            <person name="Pallen M.J."/>
        </authorList>
    </citation>
    <scope>NUCLEOTIDE SEQUENCE</scope>
    <source>
        <strain evidence="10">ChiSjej6B24-2974</strain>
    </source>
</reference>
<dbReference type="InterPro" id="IPR046947">
    <property type="entry name" value="LytR-like"/>
</dbReference>
<evidence type="ECO:0000256" key="5">
    <source>
        <dbReference type="ARBA" id="ARBA00024867"/>
    </source>
</evidence>
<dbReference type="Proteomes" id="UP000824260">
    <property type="component" value="Unassembled WGS sequence"/>
</dbReference>
<dbReference type="SMART" id="SM00850">
    <property type="entry name" value="LytTR"/>
    <property type="match status" value="1"/>
</dbReference>